<dbReference type="KEGG" id="tbg:TbgDal_X11060"/>
<proteinExistence type="predicted"/>
<dbReference type="Pfam" id="PF14655">
    <property type="entry name" value="RAB3GAP2_N"/>
    <property type="match status" value="1"/>
</dbReference>
<dbReference type="GeneID" id="23864283"/>
<organism evidence="3 4">
    <name type="scientific">Trypanosoma brucei gambiense (strain MHOM/CI/86/DAL972)</name>
    <dbReference type="NCBI Taxonomy" id="679716"/>
    <lineage>
        <taxon>Eukaryota</taxon>
        <taxon>Discoba</taxon>
        <taxon>Euglenozoa</taxon>
        <taxon>Kinetoplastea</taxon>
        <taxon>Metakinetoplastina</taxon>
        <taxon>Trypanosomatida</taxon>
        <taxon>Trypanosomatidae</taxon>
        <taxon>Trypanosoma</taxon>
    </lineage>
</organism>
<dbReference type="PANTHER" id="PTHR12472">
    <property type="entry name" value="RAB3-GAP REGULATORY DOMAIN"/>
    <property type="match status" value="1"/>
</dbReference>
<sequence length="1540" mass="168127">MASLCFTDVGTLCRDVEPMRSFPASPTCIEVLSGVHLIASVNARANQCIVELLVGDKVADTFSRAGSEEPGNSGSRLSTPTGAGKTPNFTVPTVDTAVKEWLDALRASFRTAKVLDVLKEDEGVVTTIEFVRDVTRASSGGEAEQEGVNRSVKRPYVHLFIGTSRGTVVICNALRGTIMAIAMFQDCNRFVRQGSRRSSLAQGASVTSAQCTESVVRFAAHMSTLDTFLNPNVPQNTSAVHSGHLNTVYIVMSSGRVVALGRGAIDVFLETAEGHLDGARPHLVLEWVENSTFSSFPVAGPAARFASHVRCILSMSEVDPNTGVRLRAPRSTAATTDRSIKDAAFYLSCKCDTTDVLTDGPENREYLLLCGRAPALASYACKKTEKGFSARQAIGAVASMLGGVKRLLWAGGSEGEGDESSFTAKGLSVSSQSARNVFPEGDMTFDVVQVDPTLQWVACYSDSAGRIYVYDLMGDAVCQVVKGCRSVEFQWHVATIGGKRMLLLVIHRILRHSVEMYSLRLGRRVAARYVPSGSILLRSGSSVLIPRVLMLVPDGVVTAIEVKLDRAHGALPSSSSCISGVTMGRGRSDTVVTGIDVHGGVTCVRGGFPTPYDVLVAALSLPLPNPVTEGDSFDVYCLRISKLEDVIKRQFSPGVFDDCCLPVGAGTEEADIPPDVSAAQCLNYVQLRLVCVASYRRALFNGANTKTAQTSLKEFAMRSAAGPVFTAQGELHPILKGMVGDVTAVLLAKKDETCFSHVAGILPSLEKLLMRRSTASVPEGDPTGPVVPMPLGDFLKLFYCGGHKLAFLRESVGYANGCVDSFDEWAEIGSVFFGGGVGCFPQQVDVFNSLGFRTVDVVMMALCWLCRSFARTLSPSCLGTVAELLFFLRNSGEEAFLTGVEAIPCLIGRKHLERRRSEAHVSLLTLLVLLRQREKPFGSAYHARYELSLKRLLGLHLMIIRHETPLEDGDGWESQTTEAPLYLSLCDLLPQEGGDALNILLLRQFPPPLTLKLCSEMPGSNVVKEALAGVDHLHWVKQLFMMNAAPPPWAVDSPWYREGTWDHVVFLSEVIQPTIKFFKLVTQGTLPTLVWVSAASSKQLAGLSVLLVVGLAVLERELTPLRCERLAFLTDGMLPDSNLFEGNETEFSDYSRHPLGSRSTRDYFNSCREFLHLNIQMVRQLLGGDDYIHGKKVADSVVEFLSVDDGAIFPLVPVELRRLLYFFTVHICGNLRGLLQRLREACCFMDTVAFFAFKTAGSLCLPSLQLPAISWVTMFEDRSTVLCFLKGTCADNQEGKSLPTMVERMKARSELVRMITFADVLDTRSALSNSFVEDLSEALGLNHVAADFHLLVLLDVCSRLLLPSEEVCRFLNNVASRHLAALIAVFNCKLLIKCCFGYYADAKKTIPSCNRQEKQRLALKVQGLDDAMSEDFRCWVHSNELEGDEAIGSSETVDSNSNSQLEYRLFWGSAWCEVHYAGVVKCKVMSRLDQSQDSEKLRDFHRLLFVLARTAAEGASTLPLGLRRIACELPSVAARVTALI</sequence>
<feature type="region of interest" description="Disordered" evidence="1">
    <location>
        <begin position="63"/>
        <end position="89"/>
    </location>
</feature>
<dbReference type="PANTHER" id="PTHR12472:SF0">
    <property type="entry name" value="RAB3 GTPASE-ACTIVATING PROTEIN NON-CATALYTIC SUBUNIT"/>
    <property type="match status" value="1"/>
</dbReference>
<dbReference type="OrthoDB" id="2019917at2759"/>
<evidence type="ECO:0000313" key="3">
    <source>
        <dbReference type="EMBL" id="CBH16013.1"/>
    </source>
</evidence>
<evidence type="ECO:0000256" key="1">
    <source>
        <dbReference type="SAM" id="MobiDB-lite"/>
    </source>
</evidence>
<dbReference type="InterPro" id="IPR026059">
    <property type="entry name" value="Rab3GAP2"/>
</dbReference>
<dbReference type="RefSeq" id="XP_011778277.1">
    <property type="nucleotide sequence ID" value="XM_011779975.1"/>
</dbReference>
<feature type="compositionally biased region" description="Polar residues" evidence="1">
    <location>
        <begin position="70"/>
        <end position="89"/>
    </location>
</feature>
<dbReference type="VEuPathDB" id="TriTrypDB:Tbg972.10.11060"/>
<dbReference type="InterPro" id="IPR032839">
    <property type="entry name" value="RAB3GAP_N"/>
</dbReference>
<dbReference type="Proteomes" id="UP000002316">
    <property type="component" value="Chromosome 10"/>
</dbReference>
<dbReference type="EMBL" id="FN554973">
    <property type="protein sequence ID" value="CBH16013.1"/>
    <property type="molecule type" value="Genomic_DNA"/>
</dbReference>
<protein>
    <recommendedName>
        <fullName evidence="2">Rab3-GAP regulatory subunit N-terminal domain-containing protein</fullName>
    </recommendedName>
</protein>
<evidence type="ECO:0000313" key="4">
    <source>
        <dbReference type="Proteomes" id="UP000002316"/>
    </source>
</evidence>
<feature type="domain" description="Rab3-GAP regulatory subunit N-terminal" evidence="2">
    <location>
        <begin position="368"/>
        <end position="536"/>
    </location>
</feature>
<accession>D0A419</accession>
<gene>
    <name evidence="3" type="ORF">TbgDal_X11060</name>
</gene>
<name>D0A419_TRYB9</name>
<reference evidence="4" key="1">
    <citation type="journal article" date="2010" name="PLoS Negl. Trop. Dis.">
        <title>The genome sequence of Trypanosoma brucei gambiense, causative agent of chronic human african trypanosomiasis.</title>
        <authorList>
            <person name="Jackson A.P."/>
            <person name="Sanders M."/>
            <person name="Berry A."/>
            <person name="McQuillan J."/>
            <person name="Aslett M.A."/>
            <person name="Quail M.A."/>
            <person name="Chukualim B."/>
            <person name="Capewell P."/>
            <person name="MacLeod A."/>
            <person name="Melville S.E."/>
            <person name="Gibson W."/>
            <person name="Barry J.D."/>
            <person name="Berriman M."/>
            <person name="Hertz-Fowler C."/>
        </authorList>
    </citation>
    <scope>NUCLEOTIDE SEQUENCE [LARGE SCALE GENOMIC DNA]</scope>
    <source>
        <strain evidence="4">MHOM/CI/86/DAL972</strain>
    </source>
</reference>
<evidence type="ECO:0000259" key="2">
    <source>
        <dbReference type="Pfam" id="PF14655"/>
    </source>
</evidence>